<organism evidence="1 2">
    <name type="scientific">Heyndrickxia shackletonii</name>
    <dbReference type="NCBI Taxonomy" id="157838"/>
    <lineage>
        <taxon>Bacteria</taxon>
        <taxon>Bacillati</taxon>
        <taxon>Bacillota</taxon>
        <taxon>Bacilli</taxon>
        <taxon>Bacillales</taxon>
        <taxon>Bacillaceae</taxon>
        <taxon>Heyndrickxia</taxon>
    </lineage>
</organism>
<dbReference type="AlphaFoldDB" id="A0A0Q3WU93"/>
<reference evidence="1 2" key="1">
    <citation type="submission" date="2015-09" db="EMBL/GenBank/DDBJ databases">
        <title>Genome sequencing project for genomic taxonomy and phylogenomics of Bacillus-like bacteria.</title>
        <authorList>
            <person name="Liu B."/>
            <person name="Wang J."/>
            <person name="Zhu Y."/>
            <person name="Liu G."/>
            <person name="Chen Q."/>
            <person name="Chen Z."/>
            <person name="Lan J."/>
            <person name="Che J."/>
            <person name="Ge C."/>
            <person name="Shi H."/>
            <person name="Pan Z."/>
            <person name="Liu X."/>
        </authorList>
    </citation>
    <scope>NUCLEOTIDE SEQUENCE [LARGE SCALE GENOMIC DNA]</scope>
    <source>
        <strain evidence="1 2">LMG 18435</strain>
    </source>
</reference>
<accession>A0A0Q3WU93</accession>
<dbReference type="EMBL" id="LJJC01000004">
    <property type="protein sequence ID" value="KQL53108.1"/>
    <property type="molecule type" value="Genomic_DNA"/>
</dbReference>
<proteinExistence type="predicted"/>
<dbReference type="OrthoDB" id="2852530at2"/>
<evidence type="ECO:0000313" key="2">
    <source>
        <dbReference type="Proteomes" id="UP000051888"/>
    </source>
</evidence>
<sequence>MFNLVDDFQYILDSLGIDVQINAVSTKAVITNTPVNANYDDKKINTLDVIKRGDKVTYEDGVYLIISEINGDRYGKYKGLMRRTNFIIPIKVGEEKEYVGTNDFGEPVYKITPVNVNEECIVANQTASVENGSIRLPNGNIDLMFQDNENTKKIKLNDKFSVSDQYYKVIGFDNTEIGLIIVKCEKTT</sequence>
<dbReference type="RefSeq" id="WP_055738830.1">
    <property type="nucleotide sequence ID" value="NZ_JAAIWL010000045.1"/>
</dbReference>
<dbReference type="Proteomes" id="UP000051888">
    <property type="component" value="Unassembled WGS sequence"/>
</dbReference>
<keyword evidence="2" id="KW-1185">Reference proteome</keyword>
<dbReference type="STRING" id="157838.AN964_06010"/>
<protein>
    <submittedName>
        <fullName evidence="1">Uncharacterized protein</fullName>
    </submittedName>
</protein>
<dbReference type="PATRIC" id="fig|157838.3.peg.1340"/>
<name>A0A0Q3WU93_9BACI</name>
<comment type="caution">
    <text evidence="1">The sequence shown here is derived from an EMBL/GenBank/DDBJ whole genome shotgun (WGS) entry which is preliminary data.</text>
</comment>
<evidence type="ECO:0000313" key="1">
    <source>
        <dbReference type="EMBL" id="KQL53108.1"/>
    </source>
</evidence>
<gene>
    <name evidence="1" type="ORF">AN964_06010</name>
</gene>